<evidence type="ECO:0000313" key="3">
    <source>
        <dbReference type="Proteomes" id="UP000199481"/>
    </source>
</evidence>
<keyword evidence="3" id="KW-1185">Reference proteome</keyword>
<reference evidence="2" key="2">
    <citation type="submission" date="2016-10" db="EMBL/GenBank/DDBJ databases">
        <authorList>
            <person name="de Groot N.N."/>
        </authorList>
    </citation>
    <scope>NUCLEOTIDE SEQUENCE [LARGE SCALE GENOMIC DNA]</scope>
    <source>
        <strain evidence="2">MPL-11</strain>
    </source>
</reference>
<dbReference type="EMBL" id="FNJW01000002">
    <property type="protein sequence ID" value="SDQ02550.1"/>
    <property type="molecule type" value="Genomic_DNA"/>
</dbReference>
<reference evidence="3" key="1">
    <citation type="submission" date="2016-10" db="EMBL/GenBank/DDBJ databases">
        <authorList>
            <person name="Varghese N."/>
            <person name="Submissions S."/>
        </authorList>
    </citation>
    <scope>NUCLEOTIDE SEQUENCE [LARGE SCALE GENOMIC DNA]</scope>
    <source>
        <strain evidence="3">MPL-11</strain>
    </source>
</reference>
<proteinExistence type="predicted"/>
<dbReference type="RefSeq" id="WP_176944015.1">
    <property type="nucleotide sequence ID" value="NZ_FNJW01000002.1"/>
</dbReference>
<gene>
    <name evidence="1" type="ORF">SAMN04487752_0012</name>
    <name evidence="2" type="ORF">SAMN04487752_0058</name>
</gene>
<dbReference type="Proteomes" id="UP000199481">
    <property type="component" value="Unassembled WGS sequence"/>
</dbReference>
<sequence>MFGVIKEIIINHYNNGTLQGRMESLNRLLEKNMEETTISISEYELLKETLDDLSTK</sequence>
<evidence type="ECO:0000313" key="1">
    <source>
        <dbReference type="EMBL" id="SDQ02510.1"/>
    </source>
</evidence>
<organism evidence="2 3">
    <name type="scientific">Carnobacterium viridans</name>
    <dbReference type="NCBI Taxonomy" id="174587"/>
    <lineage>
        <taxon>Bacteria</taxon>
        <taxon>Bacillati</taxon>
        <taxon>Bacillota</taxon>
        <taxon>Bacilli</taxon>
        <taxon>Lactobacillales</taxon>
        <taxon>Carnobacteriaceae</taxon>
        <taxon>Carnobacterium</taxon>
    </lineage>
</organism>
<dbReference type="AlphaFoldDB" id="A0A1H0XHX7"/>
<evidence type="ECO:0000313" key="2">
    <source>
        <dbReference type="EMBL" id="SDQ02550.1"/>
    </source>
</evidence>
<dbReference type="EMBL" id="FNJW01000002">
    <property type="protein sequence ID" value="SDQ02510.1"/>
    <property type="molecule type" value="Genomic_DNA"/>
</dbReference>
<protein>
    <submittedName>
        <fullName evidence="2">Uncharacterized protein</fullName>
    </submittedName>
</protein>
<name>A0A1H0XHX7_9LACT</name>
<accession>A0A1H0XHX7</accession>